<evidence type="ECO:0000259" key="4">
    <source>
        <dbReference type="PROSITE" id="PS50222"/>
    </source>
</evidence>
<dbReference type="PROSITE" id="PS50222">
    <property type="entry name" value="EF_HAND_2"/>
    <property type="match status" value="1"/>
</dbReference>
<evidence type="ECO:0000256" key="1">
    <source>
        <dbReference type="ARBA" id="ARBA00006765"/>
    </source>
</evidence>
<dbReference type="PANTHER" id="PTHR31495:SF0">
    <property type="entry name" value="BINDING PROTEIN CALEOSIN, PUTATIVE (AFU_ORTHOLOGUE AFUA_5G13750)-RELATED"/>
    <property type="match status" value="1"/>
</dbReference>
<evidence type="ECO:0000313" key="6">
    <source>
        <dbReference type="Proteomes" id="UP000184300"/>
    </source>
</evidence>
<feature type="transmembrane region" description="Helical" evidence="3">
    <location>
        <begin position="117"/>
        <end position="137"/>
    </location>
</feature>
<dbReference type="AlphaFoldDB" id="A0A1L9VCF7"/>
<feature type="domain" description="EF-hand" evidence="4">
    <location>
        <begin position="176"/>
        <end position="211"/>
    </location>
</feature>
<dbReference type="InterPro" id="IPR011992">
    <property type="entry name" value="EF-hand-dom_pair"/>
</dbReference>
<dbReference type="Pfam" id="PF05042">
    <property type="entry name" value="Caleosin"/>
    <property type="match status" value="1"/>
</dbReference>
<keyword evidence="3" id="KW-0812">Transmembrane</keyword>
<dbReference type="VEuPathDB" id="FungiDB:ASPGLDRAFT_176635"/>
<dbReference type="PANTHER" id="PTHR31495">
    <property type="entry name" value="PEROXYGENASE 3-RELATED"/>
    <property type="match status" value="1"/>
</dbReference>
<dbReference type="GO" id="GO:0004497">
    <property type="term" value="F:monooxygenase activity"/>
    <property type="evidence" value="ECO:0007669"/>
    <property type="project" value="TreeGrafter"/>
</dbReference>
<organism evidence="5 6">
    <name type="scientific">Aspergillus glaucus CBS 516.65</name>
    <dbReference type="NCBI Taxonomy" id="1160497"/>
    <lineage>
        <taxon>Eukaryota</taxon>
        <taxon>Fungi</taxon>
        <taxon>Dikarya</taxon>
        <taxon>Ascomycota</taxon>
        <taxon>Pezizomycotina</taxon>
        <taxon>Eurotiomycetes</taxon>
        <taxon>Eurotiomycetidae</taxon>
        <taxon>Eurotiales</taxon>
        <taxon>Aspergillaceae</taxon>
        <taxon>Aspergillus</taxon>
        <taxon>Aspergillus subgen. Aspergillus</taxon>
    </lineage>
</organism>
<evidence type="ECO:0000256" key="3">
    <source>
        <dbReference type="SAM" id="Phobius"/>
    </source>
</evidence>
<keyword evidence="3" id="KW-1133">Transmembrane helix</keyword>
<accession>A0A1L9VCF7</accession>
<sequence>MPHKSHSKHNGETKSSKNSNHVNGHHPNSPSDIDFDITVANCPPTKRVPAIHADEYIDKPGIARGNLAASTDSPHGDEGYSKKHRNFTPLQQHVLFWDRDADGQIYPWDTYIGFRELGFNILFSFVAVLIININFSYPTRLAHSYMPDPWFRVYVDSIHKAKHGSDSSTYDPEGRLVPQSFENMFSKYNKNGDGTLTFGELFTMIKGHRCAADPFGWGAAFFEWGSTWLLIQRDGKIYKEDVRAVMDGSIFWKIREERQKTAQGWNKGWGIGGDGFVGSQKVHI</sequence>
<comment type="similarity">
    <text evidence="1">Belongs to the caleosin family.</text>
</comment>
<protein>
    <recommendedName>
        <fullName evidence="4">EF-hand domain-containing protein</fullName>
    </recommendedName>
</protein>
<keyword evidence="3" id="KW-0472">Membrane</keyword>
<reference evidence="6" key="1">
    <citation type="journal article" date="2017" name="Genome Biol.">
        <title>Comparative genomics reveals high biological diversity and specific adaptations in the industrially and medically important fungal genus Aspergillus.</title>
        <authorList>
            <person name="de Vries R.P."/>
            <person name="Riley R."/>
            <person name="Wiebenga A."/>
            <person name="Aguilar-Osorio G."/>
            <person name="Amillis S."/>
            <person name="Uchima C.A."/>
            <person name="Anderluh G."/>
            <person name="Asadollahi M."/>
            <person name="Askin M."/>
            <person name="Barry K."/>
            <person name="Battaglia E."/>
            <person name="Bayram O."/>
            <person name="Benocci T."/>
            <person name="Braus-Stromeyer S.A."/>
            <person name="Caldana C."/>
            <person name="Canovas D."/>
            <person name="Cerqueira G.C."/>
            <person name="Chen F."/>
            <person name="Chen W."/>
            <person name="Choi C."/>
            <person name="Clum A."/>
            <person name="Dos Santos R.A."/>
            <person name="Damasio A.R."/>
            <person name="Diallinas G."/>
            <person name="Emri T."/>
            <person name="Fekete E."/>
            <person name="Flipphi M."/>
            <person name="Freyberg S."/>
            <person name="Gallo A."/>
            <person name="Gournas C."/>
            <person name="Habgood R."/>
            <person name="Hainaut M."/>
            <person name="Harispe M.L."/>
            <person name="Henrissat B."/>
            <person name="Hilden K.S."/>
            <person name="Hope R."/>
            <person name="Hossain A."/>
            <person name="Karabika E."/>
            <person name="Karaffa L."/>
            <person name="Karanyi Z."/>
            <person name="Krasevec N."/>
            <person name="Kuo A."/>
            <person name="Kusch H."/>
            <person name="LaButti K."/>
            <person name="Lagendijk E.L."/>
            <person name="Lapidus A."/>
            <person name="Levasseur A."/>
            <person name="Lindquist E."/>
            <person name="Lipzen A."/>
            <person name="Logrieco A.F."/>
            <person name="MacCabe A."/>
            <person name="Maekelae M.R."/>
            <person name="Malavazi I."/>
            <person name="Melin P."/>
            <person name="Meyer V."/>
            <person name="Mielnichuk N."/>
            <person name="Miskei M."/>
            <person name="Molnar A.P."/>
            <person name="Mule G."/>
            <person name="Ngan C.Y."/>
            <person name="Orejas M."/>
            <person name="Orosz E."/>
            <person name="Ouedraogo J.P."/>
            <person name="Overkamp K.M."/>
            <person name="Park H.-S."/>
            <person name="Perrone G."/>
            <person name="Piumi F."/>
            <person name="Punt P.J."/>
            <person name="Ram A.F."/>
            <person name="Ramon A."/>
            <person name="Rauscher S."/>
            <person name="Record E."/>
            <person name="Riano-Pachon D.M."/>
            <person name="Robert V."/>
            <person name="Roehrig J."/>
            <person name="Ruller R."/>
            <person name="Salamov A."/>
            <person name="Salih N.S."/>
            <person name="Samson R.A."/>
            <person name="Sandor E."/>
            <person name="Sanguinetti M."/>
            <person name="Schuetze T."/>
            <person name="Sepcic K."/>
            <person name="Shelest E."/>
            <person name="Sherlock G."/>
            <person name="Sophianopoulou V."/>
            <person name="Squina F.M."/>
            <person name="Sun H."/>
            <person name="Susca A."/>
            <person name="Todd R.B."/>
            <person name="Tsang A."/>
            <person name="Unkles S.E."/>
            <person name="van de Wiele N."/>
            <person name="van Rossen-Uffink D."/>
            <person name="Oliveira J.V."/>
            <person name="Vesth T.C."/>
            <person name="Visser J."/>
            <person name="Yu J.-H."/>
            <person name="Zhou M."/>
            <person name="Andersen M.R."/>
            <person name="Archer D.B."/>
            <person name="Baker S.E."/>
            <person name="Benoit I."/>
            <person name="Brakhage A.A."/>
            <person name="Braus G.H."/>
            <person name="Fischer R."/>
            <person name="Frisvad J.C."/>
            <person name="Goldman G.H."/>
            <person name="Houbraken J."/>
            <person name="Oakley B."/>
            <person name="Pocsi I."/>
            <person name="Scazzocchio C."/>
            <person name="Seiboth B."/>
            <person name="vanKuyk P.A."/>
            <person name="Wortman J."/>
            <person name="Dyer P.S."/>
            <person name="Grigoriev I.V."/>
        </authorList>
    </citation>
    <scope>NUCLEOTIDE SEQUENCE [LARGE SCALE GENOMIC DNA]</scope>
    <source>
        <strain evidence="6">CBS 516.65</strain>
    </source>
</reference>
<name>A0A1L9VCF7_ASPGL</name>
<gene>
    <name evidence="5" type="ORF">ASPGLDRAFT_176635</name>
</gene>
<dbReference type="GeneID" id="34459136"/>
<dbReference type="RefSeq" id="XP_022398315.1">
    <property type="nucleotide sequence ID" value="XM_022542875.1"/>
</dbReference>
<evidence type="ECO:0000313" key="5">
    <source>
        <dbReference type="EMBL" id="OJJ81617.1"/>
    </source>
</evidence>
<dbReference type="GO" id="GO:0005509">
    <property type="term" value="F:calcium ion binding"/>
    <property type="evidence" value="ECO:0007669"/>
    <property type="project" value="InterPro"/>
</dbReference>
<feature type="compositionally biased region" description="Polar residues" evidence="2">
    <location>
        <begin position="16"/>
        <end position="31"/>
    </location>
</feature>
<dbReference type="InterPro" id="IPR007736">
    <property type="entry name" value="Caleosin-related"/>
</dbReference>
<dbReference type="STRING" id="1160497.A0A1L9VCF7"/>
<dbReference type="EMBL" id="KV878905">
    <property type="protein sequence ID" value="OJJ81617.1"/>
    <property type="molecule type" value="Genomic_DNA"/>
</dbReference>
<dbReference type="InterPro" id="IPR002048">
    <property type="entry name" value="EF_hand_dom"/>
</dbReference>
<keyword evidence="6" id="KW-1185">Reference proteome</keyword>
<dbReference type="SUPFAM" id="SSF47473">
    <property type="entry name" value="EF-hand"/>
    <property type="match status" value="1"/>
</dbReference>
<feature type="region of interest" description="Disordered" evidence="2">
    <location>
        <begin position="1"/>
        <end position="35"/>
    </location>
</feature>
<dbReference type="OrthoDB" id="640742at2759"/>
<evidence type="ECO:0000256" key="2">
    <source>
        <dbReference type="SAM" id="MobiDB-lite"/>
    </source>
</evidence>
<dbReference type="Proteomes" id="UP000184300">
    <property type="component" value="Unassembled WGS sequence"/>
</dbReference>
<proteinExistence type="inferred from homology"/>